<dbReference type="PANTHER" id="PTHR30004">
    <property type="entry name" value="4-HYDROXYTHREONINE-4-PHOSPHATE DEHYDROGENASE"/>
    <property type="match status" value="1"/>
</dbReference>
<dbReference type="PANTHER" id="PTHR30004:SF6">
    <property type="entry name" value="D-THREONATE 4-PHOSPHATE DEHYDROGENASE"/>
    <property type="match status" value="1"/>
</dbReference>
<dbReference type="Proteomes" id="UP001431776">
    <property type="component" value="Unassembled WGS sequence"/>
</dbReference>
<evidence type="ECO:0000256" key="1">
    <source>
        <dbReference type="ARBA" id="ARBA00022723"/>
    </source>
</evidence>
<organism evidence="4 5">
    <name type="scientific">Anaerobaca lacustris</name>
    <dbReference type="NCBI Taxonomy" id="3044600"/>
    <lineage>
        <taxon>Bacteria</taxon>
        <taxon>Pseudomonadati</taxon>
        <taxon>Planctomycetota</taxon>
        <taxon>Phycisphaerae</taxon>
        <taxon>Sedimentisphaerales</taxon>
        <taxon>Anaerobacaceae</taxon>
        <taxon>Anaerobaca</taxon>
    </lineage>
</organism>
<dbReference type="Pfam" id="PF04166">
    <property type="entry name" value="PdxA"/>
    <property type="match status" value="1"/>
</dbReference>
<protein>
    <submittedName>
        <fullName evidence="4">4-hydroxythreonine-4-phosphate dehydrogenase PdxA</fullName>
        <ecNumber evidence="4">1.1.1.262</ecNumber>
    </submittedName>
</protein>
<dbReference type="GO" id="GO:0051287">
    <property type="term" value="F:NAD binding"/>
    <property type="evidence" value="ECO:0007669"/>
    <property type="project" value="InterPro"/>
</dbReference>
<proteinExistence type="predicted"/>
<evidence type="ECO:0000313" key="5">
    <source>
        <dbReference type="Proteomes" id="UP001431776"/>
    </source>
</evidence>
<dbReference type="EC" id="1.1.1.262" evidence="4"/>
<evidence type="ECO:0000256" key="3">
    <source>
        <dbReference type="ARBA" id="ARBA00023027"/>
    </source>
</evidence>
<accession>A0AAW6TXL8</accession>
<keyword evidence="1" id="KW-0479">Metal-binding</keyword>
<gene>
    <name evidence="4" type="primary">pdxA</name>
    <name evidence="4" type="ORF">QJ522_05340</name>
</gene>
<name>A0AAW6TXL8_9BACT</name>
<dbReference type="InterPro" id="IPR005255">
    <property type="entry name" value="PdxA_fam"/>
</dbReference>
<keyword evidence="5" id="KW-1185">Reference proteome</keyword>
<evidence type="ECO:0000313" key="4">
    <source>
        <dbReference type="EMBL" id="MDI6448459.1"/>
    </source>
</evidence>
<keyword evidence="2 4" id="KW-0560">Oxidoreductase</keyword>
<sequence>MRNKANHNSISDQMVIGVTMGDAAGIGPEVVVKALADPEVRRAAKFIVFGMNEQLCYAADRAEIEPFWGRHQHEKIGRDYPYKVVVADYDEYSVPPWLKAPSQVAGEASLRFCLDAIEAEKMGVIDGIVTAPISKESWKMADSAWPGHTEMFAQKYKALRKAMMFVSGPLKVALATIHEALFEVRHKFKIGCVFEPIDLLNDALKEYFSIENPRIGVAALNPHAGENGQFGDEEQRIIAPAILLAQEQGIHCSGPIPADALFPRAVRGDFDAVVAMYHDQAMIPIKLLDRDHAVNVTIGISAVRTSPAHGTAFDIAGRNQASASSMKSAILTAIRMARVRRACLAGVAANGRSSGPPT</sequence>
<dbReference type="SUPFAM" id="SSF53659">
    <property type="entry name" value="Isocitrate/Isopropylmalate dehydrogenase-like"/>
    <property type="match status" value="1"/>
</dbReference>
<reference evidence="4" key="1">
    <citation type="submission" date="2023-05" db="EMBL/GenBank/DDBJ databases">
        <title>Anaerotaeda fermentans gen. nov., sp. nov., a novel anaerobic planctomycete of the new family within the order Sedimentisphaerales isolated from Taman Peninsula, Russia.</title>
        <authorList>
            <person name="Khomyakova M.A."/>
            <person name="Merkel A.Y."/>
            <person name="Slobodkin A.I."/>
        </authorList>
    </citation>
    <scope>NUCLEOTIDE SEQUENCE</scope>
    <source>
        <strain evidence="4">M17dextr</strain>
    </source>
</reference>
<dbReference type="NCBIfam" id="TIGR00557">
    <property type="entry name" value="pdxA"/>
    <property type="match status" value="1"/>
</dbReference>
<dbReference type="RefSeq" id="WP_349243864.1">
    <property type="nucleotide sequence ID" value="NZ_JASCXX010000004.1"/>
</dbReference>
<dbReference type="AlphaFoldDB" id="A0AAW6TXL8"/>
<evidence type="ECO:0000256" key="2">
    <source>
        <dbReference type="ARBA" id="ARBA00023002"/>
    </source>
</evidence>
<keyword evidence="3" id="KW-0520">NAD</keyword>
<dbReference type="GO" id="GO:0050570">
    <property type="term" value="F:4-hydroxythreonine-4-phosphate dehydrogenase activity"/>
    <property type="evidence" value="ECO:0007669"/>
    <property type="project" value="UniProtKB-EC"/>
</dbReference>
<dbReference type="GO" id="GO:0046872">
    <property type="term" value="F:metal ion binding"/>
    <property type="evidence" value="ECO:0007669"/>
    <property type="project" value="UniProtKB-KW"/>
</dbReference>
<dbReference type="EMBL" id="JASCXX010000004">
    <property type="protein sequence ID" value="MDI6448459.1"/>
    <property type="molecule type" value="Genomic_DNA"/>
</dbReference>
<comment type="caution">
    <text evidence="4">The sequence shown here is derived from an EMBL/GenBank/DDBJ whole genome shotgun (WGS) entry which is preliminary data.</text>
</comment>
<dbReference type="Gene3D" id="3.40.718.10">
    <property type="entry name" value="Isopropylmalate Dehydrogenase"/>
    <property type="match status" value="1"/>
</dbReference>